<reference evidence="3 4" key="1">
    <citation type="submission" date="2020-08" db="EMBL/GenBank/DDBJ databases">
        <title>Bridging the membrane lipid divide: bacteria of the FCB group superphylum have the potential to synthesize archaeal ether lipids.</title>
        <authorList>
            <person name="Villanueva L."/>
            <person name="Von Meijenfeldt F.A.B."/>
            <person name="Westbye A.B."/>
            <person name="Yadav S."/>
            <person name="Hopmans E.C."/>
            <person name="Dutilh B.E."/>
            <person name="Sinninghe Damste J.S."/>
        </authorList>
    </citation>
    <scope>NUCLEOTIDE SEQUENCE [LARGE SCALE GENOMIC DNA]</scope>
    <source>
        <strain evidence="3">NIOZ-UU36</strain>
    </source>
</reference>
<keyword evidence="1" id="KW-0812">Transmembrane</keyword>
<dbReference type="Proteomes" id="UP000614469">
    <property type="component" value="Unassembled WGS sequence"/>
</dbReference>
<feature type="transmembrane region" description="Helical" evidence="1">
    <location>
        <begin position="6"/>
        <end position="26"/>
    </location>
</feature>
<keyword evidence="1" id="KW-0472">Membrane</keyword>
<dbReference type="AlphaFoldDB" id="A0A8J6TK70"/>
<dbReference type="InterPro" id="IPR008972">
    <property type="entry name" value="Cupredoxin"/>
</dbReference>
<evidence type="ECO:0000313" key="4">
    <source>
        <dbReference type="Proteomes" id="UP000614469"/>
    </source>
</evidence>
<evidence type="ECO:0000259" key="2">
    <source>
        <dbReference type="Pfam" id="PF13473"/>
    </source>
</evidence>
<protein>
    <submittedName>
        <fullName evidence="3">Cupredoxin domain-containing protein</fullName>
    </submittedName>
</protein>
<dbReference type="InterPro" id="IPR028096">
    <property type="entry name" value="EfeO_Cupredoxin"/>
</dbReference>
<keyword evidence="1" id="KW-1133">Transmembrane helix</keyword>
<gene>
    <name evidence="3" type="ORF">H8E29_15085</name>
</gene>
<name>A0A8J6TK70_9CHLR</name>
<evidence type="ECO:0000313" key="3">
    <source>
        <dbReference type="EMBL" id="MBC8336584.1"/>
    </source>
</evidence>
<accession>A0A8J6TK70</accession>
<dbReference type="EMBL" id="JACNJN010000174">
    <property type="protein sequence ID" value="MBC8336584.1"/>
    <property type="molecule type" value="Genomic_DNA"/>
</dbReference>
<proteinExistence type="predicted"/>
<dbReference type="Gene3D" id="2.60.40.420">
    <property type="entry name" value="Cupredoxins - blue copper proteins"/>
    <property type="match status" value="1"/>
</dbReference>
<feature type="domain" description="EfeO-type cupredoxin-like" evidence="2">
    <location>
        <begin position="45"/>
        <end position="126"/>
    </location>
</feature>
<evidence type="ECO:0000256" key="1">
    <source>
        <dbReference type="SAM" id="Phobius"/>
    </source>
</evidence>
<sequence>MKKLEIFANILIVLVLVGTVVGIFVYEGILESQRECVTIRFRQYERGNPTPNTVHLKKGEEACLRLTSEDTTHGLNIPDMKVYSEPIHPGKWTYVRFTPEKSGTYSFVCTIVCSPMHSRVRGKLIVE</sequence>
<dbReference type="Pfam" id="PF13473">
    <property type="entry name" value="Cupredoxin_1"/>
    <property type="match status" value="1"/>
</dbReference>
<comment type="caution">
    <text evidence="3">The sequence shown here is derived from an EMBL/GenBank/DDBJ whole genome shotgun (WGS) entry which is preliminary data.</text>
</comment>
<dbReference type="SUPFAM" id="SSF49503">
    <property type="entry name" value="Cupredoxins"/>
    <property type="match status" value="1"/>
</dbReference>
<organism evidence="3 4">
    <name type="scientific">Candidatus Desulfolinea nitratireducens</name>
    <dbReference type="NCBI Taxonomy" id="2841698"/>
    <lineage>
        <taxon>Bacteria</taxon>
        <taxon>Bacillati</taxon>
        <taxon>Chloroflexota</taxon>
        <taxon>Anaerolineae</taxon>
        <taxon>Anaerolineales</taxon>
        <taxon>Anaerolineales incertae sedis</taxon>
        <taxon>Candidatus Desulfolinea</taxon>
    </lineage>
</organism>